<keyword evidence="3" id="KW-1185">Reference proteome</keyword>
<organism evidence="2 3">
    <name type="scientific">Pochonia chlamydosporia 170</name>
    <dbReference type="NCBI Taxonomy" id="1380566"/>
    <lineage>
        <taxon>Eukaryota</taxon>
        <taxon>Fungi</taxon>
        <taxon>Dikarya</taxon>
        <taxon>Ascomycota</taxon>
        <taxon>Pezizomycotina</taxon>
        <taxon>Sordariomycetes</taxon>
        <taxon>Hypocreomycetidae</taxon>
        <taxon>Hypocreales</taxon>
        <taxon>Clavicipitaceae</taxon>
        <taxon>Pochonia</taxon>
    </lineage>
</organism>
<evidence type="ECO:0000256" key="1">
    <source>
        <dbReference type="SAM" id="MobiDB-lite"/>
    </source>
</evidence>
<dbReference type="AlphaFoldDB" id="A0A179G8U6"/>
<keyword evidence="2" id="KW-0489">Methyltransferase</keyword>
<dbReference type="KEGG" id="pchm:VFPPC_13108"/>
<evidence type="ECO:0000313" key="2">
    <source>
        <dbReference type="EMBL" id="OAQ73948.1"/>
    </source>
</evidence>
<accession>A0A179G8U6</accession>
<dbReference type="EMBL" id="LSBJ02000001">
    <property type="protein sequence ID" value="OAQ73948.1"/>
    <property type="molecule type" value="Genomic_DNA"/>
</dbReference>
<dbReference type="Proteomes" id="UP000078397">
    <property type="component" value="Unassembled WGS sequence"/>
</dbReference>
<comment type="caution">
    <text evidence="2">The sequence shown here is derived from an EMBL/GenBank/DDBJ whole genome shotgun (WGS) entry which is preliminary data.</text>
</comment>
<keyword evidence="2" id="KW-0808">Transferase</keyword>
<sequence length="212" mass="23414">MSASDKAFWDKSAKSYSKSKVSDQPGYERTLNLSKSYLNKTDKVLELGCGTGSSAFILAPSAAKYLATDISSEMIKIANEKHEAQDQVPGLEFRVATAEDVAKDGLKFNAVLGYNYLHLLHDPWGTVRTVRDMLEDGGLFISKTACLMDMNPLMRWVLLPVMQVVGKAPHVDSFTGGELRKRIEEAGFEILLDEVHASKGDDGRPFIVARKK</sequence>
<dbReference type="PANTHER" id="PTHR43861">
    <property type="entry name" value="TRANS-ACONITATE 2-METHYLTRANSFERASE-RELATED"/>
    <property type="match status" value="1"/>
</dbReference>
<proteinExistence type="predicted"/>
<gene>
    <name evidence="2" type="ORF">VFPPC_13108</name>
</gene>
<dbReference type="InterPro" id="IPR029063">
    <property type="entry name" value="SAM-dependent_MTases_sf"/>
</dbReference>
<dbReference type="Gene3D" id="3.40.50.150">
    <property type="entry name" value="Vaccinia Virus protein VP39"/>
    <property type="match status" value="1"/>
</dbReference>
<dbReference type="CDD" id="cd02440">
    <property type="entry name" value="AdoMet_MTases"/>
    <property type="match status" value="1"/>
</dbReference>
<evidence type="ECO:0000313" key="3">
    <source>
        <dbReference type="Proteomes" id="UP000078397"/>
    </source>
</evidence>
<protein>
    <submittedName>
        <fullName evidence="2">UbiE/COQ5 family methyltransferase</fullName>
    </submittedName>
</protein>
<dbReference type="GO" id="GO:0032259">
    <property type="term" value="P:methylation"/>
    <property type="evidence" value="ECO:0007669"/>
    <property type="project" value="UniProtKB-KW"/>
</dbReference>
<feature type="region of interest" description="Disordered" evidence="1">
    <location>
        <begin position="1"/>
        <end position="26"/>
    </location>
</feature>
<dbReference type="GO" id="GO:0008168">
    <property type="term" value="F:methyltransferase activity"/>
    <property type="evidence" value="ECO:0007669"/>
    <property type="project" value="UniProtKB-KW"/>
</dbReference>
<name>A0A179G8U6_METCM</name>
<dbReference type="OrthoDB" id="10017101at2759"/>
<reference evidence="2 3" key="1">
    <citation type="journal article" date="2016" name="PLoS Pathog.">
        <title>Biosynthesis of antibiotic leucinostatins in bio-control fungus Purpureocillium lilacinum and their inhibition on phytophthora revealed by genome mining.</title>
        <authorList>
            <person name="Wang G."/>
            <person name="Liu Z."/>
            <person name="Lin R."/>
            <person name="Li E."/>
            <person name="Mao Z."/>
            <person name="Ling J."/>
            <person name="Yang Y."/>
            <person name="Yin W.B."/>
            <person name="Xie B."/>
        </authorList>
    </citation>
    <scope>NUCLEOTIDE SEQUENCE [LARGE SCALE GENOMIC DNA]</scope>
    <source>
        <strain evidence="2">170</strain>
    </source>
</reference>
<dbReference type="RefSeq" id="XP_018150031.1">
    <property type="nucleotide sequence ID" value="XM_018290885.1"/>
</dbReference>
<dbReference type="Pfam" id="PF13489">
    <property type="entry name" value="Methyltransf_23"/>
    <property type="match status" value="1"/>
</dbReference>
<dbReference type="STRING" id="1380566.A0A179G8U6"/>
<dbReference type="GeneID" id="28854879"/>
<dbReference type="SUPFAM" id="SSF53335">
    <property type="entry name" value="S-adenosyl-L-methionine-dependent methyltransferases"/>
    <property type="match status" value="1"/>
</dbReference>